<dbReference type="Gene3D" id="2.130.10.10">
    <property type="entry name" value="YVTN repeat-like/Quinoprotein amine dehydrogenase"/>
    <property type="match status" value="4"/>
</dbReference>
<dbReference type="PROSITE" id="PS50294">
    <property type="entry name" value="WD_REPEATS_REGION"/>
    <property type="match status" value="2"/>
</dbReference>
<evidence type="ECO:0000256" key="9">
    <source>
        <dbReference type="ARBA" id="ARBA00022737"/>
    </source>
</evidence>
<comment type="pathway">
    <text evidence="3">tRNA modification; 5-methoxycarbonylmethyl-2-thiouridine-tRNA biosynthesis.</text>
</comment>
<evidence type="ECO:0000256" key="5">
    <source>
        <dbReference type="ARBA" id="ARBA00020267"/>
    </source>
</evidence>
<keyword evidence="7 11" id="KW-0853">WD repeat</keyword>
<dbReference type="SUPFAM" id="SSF50978">
    <property type="entry name" value="WD40 repeat-like"/>
    <property type="match status" value="2"/>
</dbReference>
<evidence type="ECO:0000256" key="7">
    <source>
        <dbReference type="ARBA" id="ARBA00022574"/>
    </source>
</evidence>
<feature type="repeat" description="WD" evidence="11">
    <location>
        <begin position="354"/>
        <end position="396"/>
    </location>
</feature>
<accession>A0A1Y2HL42</accession>
<dbReference type="PRINTS" id="PR00320">
    <property type="entry name" value="GPROTEINBRPT"/>
</dbReference>
<dbReference type="GO" id="GO:0002098">
    <property type="term" value="P:tRNA wobble uridine modification"/>
    <property type="evidence" value="ECO:0007669"/>
    <property type="project" value="InterPro"/>
</dbReference>
<organism evidence="13 14">
    <name type="scientific">Catenaria anguillulae PL171</name>
    <dbReference type="NCBI Taxonomy" id="765915"/>
    <lineage>
        <taxon>Eukaryota</taxon>
        <taxon>Fungi</taxon>
        <taxon>Fungi incertae sedis</taxon>
        <taxon>Blastocladiomycota</taxon>
        <taxon>Blastocladiomycetes</taxon>
        <taxon>Blastocladiales</taxon>
        <taxon>Catenariaceae</taxon>
        <taxon>Catenaria</taxon>
    </lineage>
</organism>
<keyword evidence="14" id="KW-1185">Reference proteome</keyword>
<protein>
    <recommendedName>
        <fullName evidence="5">Elongator complex protein 2</fullName>
    </recommendedName>
</protein>
<evidence type="ECO:0000256" key="8">
    <source>
        <dbReference type="ARBA" id="ARBA00022694"/>
    </source>
</evidence>
<dbReference type="GO" id="GO:0005737">
    <property type="term" value="C:cytoplasm"/>
    <property type="evidence" value="ECO:0007669"/>
    <property type="project" value="UniProtKB-SubCell"/>
</dbReference>
<dbReference type="PROSITE" id="PS50082">
    <property type="entry name" value="WD_REPEATS_2"/>
    <property type="match status" value="4"/>
</dbReference>
<evidence type="ECO:0000256" key="12">
    <source>
        <dbReference type="SAM" id="MobiDB-lite"/>
    </source>
</evidence>
<dbReference type="SMART" id="SM00320">
    <property type="entry name" value="WD40"/>
    <property type="match status" value="9"/>
</dbReference>
<name>A0A1Y2HL42_9FUNG</name>
<comment type="caution">
    <text evidence="13">The sequence shown here is derived from an EMBL/GenBank/DDBJ whole genome shotgun (WGS) entry which is preliminary data.</text>
</comment>
<dbReference type="EMBL" id="MCFL01000023">
    <property type="protein sequence ID" value="ORZ35285.1"/>
    <property type="molecule type" value="Genomic_DNA"/>
</dbReference>
<keyword evidence="6" id="KW-0963">Cytoplasm</keyword>
<evidence type="ECO:0000313" key="14">
    <source>
        <dbReference type="Proteomes" id="UP000193411"/>
    </source>
</evidence>
<feature type="repeat" description="WD" evidence="11">
    <location>
        <begin position="735"/>
        <end position="777"/>
    </location>
</feature>
<dbReference type="PANTHER" id="PTHR44111">
    <property type="entry name" value="ELONGATOR COMPLEX PROTEIN 2"/>
    <property type="match status" value="1"/>
</dbReference>
<dbReference type="Pfam" id="PF00400">
    <property type="entry name" value="WD40"/>
    <property type="match status" value="7"/>
</dbReference>
<dbReference type="AlphaFoldDB" id="A0A1Y2HL42"/>
<dbReference type="OrthoDB" id="27911at2759"/>
<evidence type="ECO:0000256" key="3">
    <source>
        <dbReference type="ARBA" id="ARBA00005043"/>
    </source>
</evidence>
<sequence length="876" mass="94034">MIQVTPTFLTAGCSRQPAGALWCKHSNHYFFASNKQILAATVTADKGLQVDPLASTYTGHTQPIRALAQLDSNRIVSVSADHTLRVWSTANNALVATLPVASSPAHVVAAHVFNNQAWIVAADTAGNVVAYTSSTLDSNAFTLAHQFTLRKYAVAAAMHIVTSPHSHAGGQQSQSALVLALSTADSLLHIYMLDAQPTNTFIKCLTLAGHENWVTALDFVTVPDAEWTKGAAGLHPGDVLLASGSMDKFIRIWRLTFWDSVLHPNMTKEEEQADQQQEQQGHDDDQDGNGTGKAQPAVVTDDNTDELLASMLASLQQDGQLSTKAHLVSFPPSSSTATTTPRHPPLHIYLDSILFGHDDWIHSLAWSPTLPLRLASASADKSVLIWSMLDGASWQTQARVGEMGGAVLSMHAVQWAPNGTHVAATGYSGAVHVWQELEQGEWRPVARAPSGHVGAVRDLLWDPLGQVVLSTSADQTTRVWARPMLEATLETAHGGRQWAEWARPQIHGYDLQALAFADPRTLVSAADEKVVRVFGVPLGFANAMARAGVVASPRVWGDEQDMVAVGANLPALGLSNKPVTAADTLKDKDANGAGEYLERQSYSATAASALAMLDGGNGADPPLEEHRLQQTLWPELDKLYGHGYECVAVAGSSVRGQVLTTCRATSAEHAVIRVYDSRTWQEVQVLSGAHALTVTAVKVAPRTGKWVVSAGRDRGWALWAWDQENDQWVLRQAKEKAHARIIWDVEWSGNDEAWFVTASRDKSAKVWRVSDAGEVALAATIPAPSAVMSVAVYAVGDAAAAYLAMGLESGVVQVMRCAQRSEGKGWEKVAELQAHTDAVNAVAWHKCEDAAASDLVELASGSEDGSVRVYEVSGCV</sequence>
<evidence type="ECO:0000256" key="4">
    <source>
        <dbReference type="ARBA" id="ARBA00005881"/>
    </source>
</evidence>
<comment type="similarity">
    <text evidence="4">Belongs to the WD repeat ELP2 family.</text>
</comment>
<evidence type="ECO:0000256" key="10">
    <source>
        <dbReference type="ARBA" id="ARBA00023242"/>
    </source>
</evidence>
<dbReference type="STRING" id="765915.A0A1Y2HL42"/>
<dbReference type="InterPro" id="IPR036322">
    <property type="entry name" value="WD40_repeat_dom_sf"/>
</dbReference>
<evidence type="ECO:0000256" key="11">
    <source>
        <dbReference type="PROSITE-ProRule" id="PRU00221"/>
    </source>
</evidence>
<dbReference type="UniPathway" id="UPA00988"/>
<feature type="repeat" description="WD" evidence="11">
    <location>
        <begin position="57"/>
        <end position="97"/>
    </location>
</feature>
<feature type="region of interest" description="Disordered" evidence="12">
    <location>
        <begin position="268"/>
        <end position="297"/>
    </location>
</feature>
<evidence type="ECO:0000256" key="2">
    <source>
        <dbReference type="ARBA" id="ARBA00004496"/>
    </source>
</evidence>
<evidence type="ECO:0000313" key="13">
    <source>
        <dbReference type="EMBL" id="ORZ35285.1"/>
    </source>
</evidence>
<dbReference type="InterPro" id="IPR037289">
    <property type="entry name" value="Elp2"/>
</dbReference>
<dbReference type="InterPro" id="IPR015943">
    <property type="entry name" value="WD40/YVTN_repeat-like_dom_sf"/>
</dbReference>
<dbReference type="Proteomes" id="UP000193411">
    <property type="component" value="Unassembled WGS sequence"/>
</dbReference>
<proteinExistence type="inferred from homology"/>
<dbReference type="InterPro" id="IPR020472">
    <property type="entry name" value="WD40_PAC1"/>
</dbReference>
<dbReference type="PANTHER" id="PTHR44111:SF1">
    <property type="entry name" value="ELONGATOR COMPLEX PROTEIN 2"/>
    <property type="match status" value="1"/>
</dbReference>
<keyword evidence="8" id="KW-0819">tRNA processing</keyword>
<keyword evidence="9" id="KW-0677">Repeat</keyword>
<keyword evidence="10" id="KW-0539">Nucleus</keyword>
<dbReference type="GO" id="GO:0005634">
    <property type="term" value="C:nucleus"/>
    <property type="evidence" value="ECO:0007669"/>
    <property type="project" value="UniProtKB-SubCell"/>
</dbReference>
<gene>
    <name evidence="13" type="ORF">BCR44DRAFT_34253</name>
</gene>
<comment type="subcellular location">
    <subcellularLocation>
        <location evidence="2">Cytoplasm</location>
    </subcellularLocation>
    <subcellularLocation>
        <location evidence="1">Nucleus</location>
    </subcellularLocation>
</comment>
<reference evidence="13 14" key="1">
    <citation type="submission" date="2016-07" db="EMBL/GenBank/DDBJ databases">
        <title>Pervasive Adenine N6-methylation of Active Genes in Fungi.</title>
        <authorList>
            <consortium name="DOE Joint Genome Institute"/>
            <person name="Mondo S.J."/>
            <person name="Dannebaum R.O."/>
            <person name="Kuo R.C."/>
            <person name="Labutti K."/>
            <person name="Haridas S."/>
            <person name="Kuo A."/>
            <person name="Salamov A."/>
            <person name="Ahrendt S.R."/>
            <person name="Lipzen A."/>
            <person name="Sullivan W."/>
            <person name="Andreopoulos W.B."/>
            <person name="Clum A."/>
            <person name="Lindquist E."/>
            <person name="Daum C."/>
            <person name="Ramamoorthy G.K."/>
            <person name="Gryganskyi A."/>
            <person name="Culley D."/>
            <person name="Magnuson J.K."/>
            <person name="James T.Y."/>
            <person name="O'Malley M.A."/>
            <person name="Stajich J.E."/>
            <person name="Spatafora J.W."/>
            <person name="Visel A."/>
            <person name="Grigoriev I.V."/>
        </authorList>
    </citation>
    <scope>NUCLEOTIDE SEQUENCE [LARGE SCALE GENOMIC DNA]</scope>
    <source>
        <strain evidence="13 14">PL171</strain>
    </source>
</reference>
<evidence type="ECO:0000256" key="1">
    <source>
        <dbReference type="ARBA" id="ARBA00004123"/>
    </source>
</evidence>
<dbReference type="InterPro" id="IPR001680">
    <property type="entry name" value="WD40_rpt"/>
</dbReference>
<feature type="repeat" description="WD" evidence="11">
    <location>
        <begin position="449"/>
        <end position="480"/>
    </location>
</feature>
<evidence type="ECO:0000256" key="6">
    <source>
        <dbReference type="ARBA" id="ARBA00022490"/>
    </source>
</evidence>
<dbReference type="GO" id="GO:0033588">
    <property type="term" value="C:elongator holoenzyme complex"/>
    <property type="evidence" value="ECO:0007669"/>
    <property type="project" value="InterPro"/>
</dbReference>